<dbReference type="AlphaFoldDB" id="A0A2K3LAM7"/>
<protein>
    <submittedName>
        <fullName evidence="1">Nodulin 6</fullName>
    </submittedName>
</protein>
<dbReference type="ExpressionAtlas" id="A0A2K3LAM7">
    <property type="expression patterns" value="baseline"/>
</dbReference>
<accession>A0A2K3LAM7</accession>
<organism evidence="1 2">
    <name type="scientific">Trifolium pratense</name>
    <name type="common">Red clover</name>
    <dbReference type="NCBI Taxonomy" id="57577"/>
    <lineage>
        <taxon>Eukaryota</taxon>
        <taxon>Viridiplantae</taxon>
        <taxon>Streptophyta</taxon>
        <taxon>Embryophyta</taxon>
        <taxon>Tracheophyta</taxon>
        <taxon>Spermatophyta</taxon>
        <taxon>Magnoliopsida</taxon>
        <taxon>eudicotyledons</taxon>
        <taxon>Gunneridae</taxon>
        <taxon>Pentapetalae</taxon>
        <taxon>rosids</taxon>
        <taxon>fabids</taxon>
        <taxon>Fabales</taxon>
        <taxon>Fabaceae</taxon>
        <taxon>Papilionoideae</taxon>
        <taxon>50 kb inversion clade</taxon>
        <taxon>NPAAA clade</taxon>
        <taxon>Hologalegina</taxon>
        <taxon>IRL clade</taxon>
        <taxon>Trifolieae</taxon>
        <taxon>Trifolium</taxon>
    </lineage>
</organism>
<dbReference type="EMBL" id="ASHM01029259">
    <property type="protein sequence ID" value="PNX75585.1"/>
    <property type="molecule type" value="Genomic_DNA"/>
</dbReference>
<comment type="caution">
    <text evidence="1">The sequence shown here is derived from an EMBL/GenBank/DDBJ whole genome shotgun (WGS) entry which is preliminary data.</text>
</comment>
<reference evidence="1 2" key="2">
    <citation type="journal article" date="2017" name="Front. Plant Sci.">
        <title>Gene Classification and Mining of Molecular Markers Useful in Red Clover (Trifolium pratense) Breeding.</title>
        <authorList>
            <person name="Istvanek J."/>
            <person name="Dluhosova J."/>
            <person name="Dluhos P."/>
            <person name="Patkova L."/>
            <person name="Nedelnik J."/>
            <person name="Repkova J."/>
        </authorList>
    </citation>
    <scope>NUCLEOTIDE SEQUENCE [LARGE SCALE GENOMIC DNA]</scope>
    <source>
        <strain evidence="2">cv. Tatra</strain>
        <tissue evidence="1">Young leaves</tissue>
    </source>
</reference>
<feature type="non-terminal residue" evidence="1">
    <location>
        <position position="138"/>
    </location>
</feature>
<proteinExistence type="predicted"/>
<dbReference type="PANTHER" id="PTHR43383">
    <property type="entry name" value="NODULIN 6"/>
    <property type="match status" value="1"/>
</dbReference>
<name>A0A2K3LAM7_TRIPR</name>
<sequence length="138" mass="15501">MDFSELRKAIEEVELVDGHAHNLVALDSNFSFIHAFSLAHGDAVASTQHSLPFKRNIRDIAELYGCKSSLEAVEEYRRVSGLESISSTCFKAARISTVIFDDGIVLDKIIDTEWHKTFTPHVATLVRVERLAEKILNE</sequence>
<dbReference type="PANTHER" id="PTHR43383:SF2">
    <property type="entry name" value="AMIDOHYDROLASE 2 FAMILY PROTEIN"/>
    <property type="match status" value="1"/>
</dbReference>
<evidence type="ECO:0000313" key="1">
    <source>
        <dbReference type="EMBL" id="PNX75585.1"/>
    </source>
</evidence>
<reference evidence="1 2" key="1">
    <citation type="journal article" date="2014" name="Am. J. Bot.">
        <title>Genome assembly and annotation for red clover (Trifolium pratense; Fabaceae).</title>
        <authorList>
            <person name="Istvanek J."/>
            <person name="Jaros M."/>
            <person name="Krenek A."/>
            <person name="Repkova J."/>
        </authorList>
    </citation>
    <scope>NUCLEOTIDE SEQUENCE [LARGE SCALE GENOMIC DNA]</scope>
    <source>
        <strain evidence="2">cv. Tatra</strain>
        <tissue evidence="1">Young leaves</tissue>
    </source>
</reference>
<dbReference type="Gene3D" id="3.20.20.140">
    <property type="entry name" value="Metal-dependent hydrolases"/>
    <property type="match status" value="1"/>
</dbReference>
<dbReference type="STRING" id="57577.A0A2K3LAM7"/>
<gene>
    <name evidence="1" type="primary">nodulin 6</name>
    <name evidence="1" type="ORF">L195_g031523</name>
</gene>
<evidence type="ECO:0000313" key="2">
    <source>
        <dbReference type="Proteomes" id="UP000236291"/>
    </source>
</evidence>
<dbReference type="Proteomes" id="UP000236291">
    <property type="component" value="Unassembled WGS sequence"/>
</dbReference>